<comment type="similarity">
    <text evidence="2 16">Belongs to the alkaline phosphatase family.</text>
</comment>
<feature type="binding site" evidence="15">
    <location>
        <position position="331"/>
    </location>
    <ligand>
        <name>Zn(2+)</name>
        <dbReference type="ChEBI" id="CHEBI:29105"/>
        <label>2</label>
    </ligand>
</feature>
<dbReference type="Proteomes" id="UP000002358">
    <property type="component" value="Chromosome 5"/>
</dbReference>
<dbReference type="EnsemblMetazoa" id="XM_001600880">
    <property type="protein sequence ID" value="XP_001600930"/>
    <property type="gene ID" value="LOC100116428"/>
</dbReference>
<dbReference type="PRINTS" id="PR00113">
    <property type="entry name" value="ALKPHPHTASE"/>
</dbReference>
<reference evidence="19" key="1">
    <citation type="submission" date="2021-01" db="UniProtKB">
        <authorList>
            <consortium name="EnsemblMetazoa"/>
        </authorList>
    </citation>
    <scope>IDENTIFICATION</scope>
</reference>
<keyword evidence="17" id="KW-0812">Transmembrane</keyword>
<dbReference type="InParanoid" id="A0A7M7G5Z2"/>
<dbReference type="GO" id="GO:0005886">
    <property type="term" value="C:plasma membrane"/>
    <property type="evidence" value="ECO:0007669"/>
    <property type="project" value="UniProtKB-SubCell"/>
</dbReference>
<feature type="binding site" evidence="15">
    <location>
        <position position="453"/>
    </location>
    <ligand>
        <name>Zn(2+)</name>
        <dbReference type="ChEBI" id="CHEBI:29105"/>
        <label>2</label>
    </ligand>
</feature>
<comment type="subcellular location">
    <subcellularLocation>
        <location evidence="1">Cell membrane</location>
        <topology evidence="1">Lipid-anchor</topology>
        <topology evidence="1">GPI-anchor</topology>
    </subcellularLocation>
</comment>
<feature type="binding site" evidence="15">
    <location>
        <position position="373"/>
    </location>
    <ligand>
        <name>Zn(2+)</name>
        <dbReference type="ChEBI" id="CHEBI:29105"/>
        <label>2</label>
    </ligand>
</feature>
<dbReference type="GeneID" id="100116428"/>
<evidence type="ECO:0000256" key="6">
    <source>
        <dbReference type="ARBA" id="ARBA00022622"/>
    </source>
</evidence>
<keyword evidence="17" id="KW-1133">Transmembrane helix</keyword>
<keyword evidence="8" id="KW-0378">Hydrolase</keyword>
<accession>A0A7M7G5Z2</accession>
<dbReference type="EC" id="3.1.3.1" evidence="3"/>
<keyword evidence="4" id="KW-1003">Cell membrane</keyword>
<feature type="binding site" evidence="15">
    <location>
        <position position="326"/>
    </location>
    <ligand>
        <name>Mg(2+)</name>
        <dbReference type="ChEBI" id="CHEBI:18420"/>
    </ligand>
</feature>
<dbReference type="SMART" id="SM00098">
    <property type="entry name" value="alkPPc"/>
    <property type="match status" value="1"/>
</dbReference>
<dbReference type="Pfam" id="PF00245">
    <property type="entry name" value="Alk_phosphatase"/>
    <property type="match status" value="1"/>
</dbReference>
<comment type="cofactor">
    <cofactor evidence="15">
        <name>Mg(2+)</name>
        <dbReference type="ChEBI" id="CHEBI:18420"/>
    </cofactor>
    <text evidence="15">Binds 1 Mg(2+) ion.</text>
</comment>
<keyword evidence="13" id="KW-0449">Lipoprotein</keyword>
<evidence type="ECO:0000256" key="7">
    <source>
        <dbReference type="ARBA" id="ARBA00022723"/>
    </source>
</evidence>
<dbReference type="InterPro" id="IPR017850">
    <property type="entry name" value="Alkaline_phosphatase_core_sf"/>
</dbReference>
<dbReference type="OrthoDB" id="5818554at2759"/>
<feature type="transmembrane region" description="Helical" evidence="17">
    <location>
        <begin position="504"/>
        <end position="521"/>
    </location>
</feature>
<name>A0A7M7G5Z2_NASVI</name>
<evidence type="ECO:0000256" key="17">
    <source>
        <dbReference type="SAM" id="Phobius"/>
    </source>
</evidence>
<evidence type="ECO:0000256" key="14">
    <source>
        <dbReference type="PIRSR" id="PIRSR601952-1"/>
    </source>
</evidence>
<feature type="active site" description="Phosphoserine intermediate" evidence="14">
    <location>
        <position position="100"/>
    </location>
</feature>
<evidence type="ECO:0000256" key="8">
    <source>
        <dbReference type="ARBA" id="ARBA00022801"/>
    </source>
</evidence>
<dbReference type="FunCoup" id="A0A7M7G5Z2">
    <property type="interactions" value="117"/>
</dbReference>
<dbReference type="PANTHER" id="PTHR11596:SF5">
    <property type="entry name" value="ALKALINE PHOSPHATASE"/>
    <property type="match status" value="1"/>
</dbReference>
<keyword evidence="18" id="KW-0732">Signal</keyword>
<dbReference type="CTD" id="35218"/>
<sequence length="523" mass="57498">MGSLNFVFLLLLFNFAGGIKEDKKHWQEVADKELRDALSYSWNTNTAKNVVLFVGDGMSPDTITASRIYRNGEDSYLAWERFPHVGLLKTYNSDKQAPDSASTATALFGGVKTNYNVHGVDANVALNDCEASLLTANRVESIISWAQASGKSTGFVTTTRVTHATPAPLYSYGPNRKWECESTMPKEAVKCKDIARQLIENEPGKSIKVIMGGGRQMLQTHVRETETDPIDTWAGRRKDGRDLINDWITDKKGKNAAFSVVQTNEELAAVDHKKTDYLLGIFANGHIPMDFKRDKSPKGQPSLEEMTVAALKILKKSDEGYLLVVEGGLIDYAHHRGHAAQALLETVRLSDAINATLELVDSEDTLVIVTSDHTHSLAFNGNSARGADILGIAEVSKIENIPYTTLSYSTGGPNNIAYQVVNNKSMRINPNESDTTEFTYSQQAAIITDEAHHGGGDVAVYALGPYAHLFHTTHEQNFVAHVVAYAAKIGPYANRSSTGNQWNMVWMGSLLGLILTINAYWHM</sequence>
<feature type="binding site" evidence="15">
    <location>
        <position position="335"/>
    </location>
    <ligand>
        <name>Zn(2+)</name>
        <dbReference type="ChEBI" id="CHEBI:29105"/>
        <label>2</label>
    </ligand>
</feature>
<evidence type="ECO:0000256" key="10">
    <source>
        <dbReference type="ARBA" id="ARBA00022842"/>
    </source>
</evidence>
<organism evidence="19 20">
    <name type="scientific">Nasonia vitripennis</name>
    <name type="common">Parasitic wasp</name>
    <dbReference type="NCBI Taxonomy" id="7425"/>
    <lineage>
        <taxon>Eukaryota</taxon>
        <taxon>Metazoa</taxon>
        <taxon>Ecdysozoa</taxon>
        <taxon>Arthropoda</taxon>
        <taxon>Hexapoda</taxon>
        <taxon>Insecta</taxon>
        <taxon>Pterygota</taxon>
        <taxon>Neoptera</taxon>
        <taxon>Endopterygota</taxon>
        <taxon>Hymenoptera</taxon>
        <taxon>Apocrita</taxon>
        <taxon>Proctotrupomorpha</taxon>
        <taxon>Chalcidoidea</taxon>
        <taxon>Pteromalidae</taxon>
        <taxon>Pteromalinae</taxon>
        <taxon>Nasonia</taxon>
    </lineage>
</organism>
<evidence type="ECO:0000256" key="12">
    <source>
        <dbReference type="ARBA" id="ARBA00023180"/>
    </source>
</evidence>
<dbReference type="Gene3D" id="3.40.720.10">
    <property type="entry name" value="Alkaline Phosphatase, subunit A"/>
    <property type="match status" value="1"/>
</dbReference>
<keyword evidence="20" id="KW-1185">Reference proteome</keyword>
<evidence type="ECO:0000256" key="15">
    <source>
        <dbReference type="PIRSR" id="PIRSR601952-2"/>
    </source>
</evidence>
<comment type="cofactor">
    <cofactor evidence="15">
        <name>Zn(2+)</name>
        <dbReference type="ChEBI" id="CHEBI:29105"/>
    </cofactor>
    <text evidence="15">Binds 2 Zn(2+) ions.</text>
</comment>
<keyword evidence="5" id="KW-0597">Phosphoprotein</keyword>
<dbReference type="GO" id="GO:0098552">
    <property type="term" value="C:side of membrane"/>
    <property type="evidence" value="ECO:0007669"/>
    <property type="project" value="UniProtKB-KW"/>
</dbReference>
<keyword evidence="10 15" id="KW-0460">Magnesium</keyword>
<dbReference type="GO" id="GO:0046872">
    <property type="term" value="F:metal ion binding"/>
    <property type="evidence" value="ECO:0007669"/>
    <property type="project" value="UniProtKB-KW"/>
</dbReference>
<evidence type="ECO:0000256" key="13">
    <source>
        <dbReference type="ARBA" id="ARBA00023288"/>
    </source>
</evidence>
<keyword evidence="6" id="KW-0336">GPI-anchor</keyword>
<keyword evidence="12" id="KW-0325">Glycoprotein</keyword>
<keyword evidence="7 15" id="KW-0479">Metal-binding</keyword>
<dbReference type="FunFam" id="3.40.720.10:FF:000008">
    <property type="entry name" value="Alkaline phosphatase"/>
    <property type="match status" value="1"/>
</dbReference>
<keyword evidence="11 17" id="KW-0472">Membrane</keyword>
<dbReference type="CDD" id="cd16012">
    <property type="entry name" value="ALP"/>
    <property type="match status" value="1"/>
</dbReference>
<feature type="binding site" evidence="15">
    <location>
        <position position="56"/>
    </location>
    <ligand>
        <name>Mg(2+)</name>
        <dbReference type="ChEBI" id="CHEBI:18420"/>
    </ligand>
</feature>
<dbReference type="PANTHER" id="PTHR11596">
    <property type="entry name" value="ALKALINE PHOSPHATASE"/>
    <property type="match status" value="1"/>
</dbReference>
<evidence type="ECO:0000256" key="3">
    <source>
        <dbReference type="ARBA" id="ARBA00012647"/>
    </source>
</evidence>
<evidence type="ECO:0000256" key="2">
    <source>
        <dbReference type="ARBA" id="ARBA00005984"/>
    </source>
</evidence>
<feature type="binding site" evidence="15">
    <location>
        <position position="56"/>
    </location>
    <ligand>
        <name>Zn(2+)</name>
        <dbReference type="ChEBI" id="CHEBI:29105"/>
        <label>2</label>
    </ligand>
</feature>
<dbReference type="InterPro" id="IPR001952">
    <property type="entry name" value="Alkaline_phosphatase"/>
</dbReference>
<protein>
    <recommendedName>
        <fullName evidence="3">alkaline phosphatase</fullName>
        <ecNumber evidence="3">3.1.3.1</ecNumber>
    </recommendedName>
</protein>
<feature type="chain" id="PRO_5029566451" description="alkaline phosphatase" evidence="18">
    <location>
        <begin position="19"/>
        <end position="523"/>
    </location>
</feature>
<dbReference type="GO" id="GO:0004035">
    <property type="term" value="F:alkaline phosphatase activity"/>
    <property type="evidence" value="ECO:0007669"/>
    <property type="project" value="UniProtKB-EC"/>
</dbReference>
<evidence type="ECO:0000313" key="19">
    <source>
        <dbReference type="EnsemblMetazoa" id="XP_001600930"/>
    </source>
</evidence>
<evidence type="ECO:0000256" key="1">
    <source>
        <dbReference type="ARBA" id="ARBA00004609"/>
    </source>
</evidence>
<evidence type="ECO:0000256" key="9">
    <source>
        <dbReference type="ARBA" id="ARBA00022833"/>
    </source>
</evidence>
<feature type="binding site" evidence="15">
    <location>
        <position position="372"/>
    </location>
    <ligand>
        <name>Zn(2+)</name>
        <dbReference type="ChEBI" id="CHEBI:29105"/>
        <label>2</label>
    </ligand>
</feature>
<dbReference type="AlphaFoldDB" id="A0A7M7G5Z2"/>
<feature type="binding site" evidence="15">
    <location>
        <position position="163"/>
    </location>
    <ligand>
        <name>Mg(2+)</name>
        <dbReference type="ChEBI" id="CHEBI:18420"/>
    </ligand>
</feature>
<dbReference type="RefSeq" id="XP_001600930.2">
    <property type="nucleotide sequence ID" value="XM_001600880.6"/>
</dbReference>
<evidence type="ECO:0000313" key="20">
    <source>
        <dbReference type="Proteomes" id="UP000002358"/>
    </source>
</evidence>
<feature type="binding site" evidence="15">
    <location>
        <position position="165"/>
    </location>
    <ligand>
        <name>Mg(2+)</name>
        <dbReference type="ChEBI" id="CHEBI:18420"/>
    </ligand>
</feature>
<keyword evidence="9 15" id="KW-0862">Zinc</keyword>
<proteinExistence type="inferred from homology"/>
<dbReference type="SMR" id="A0A7M7G5Z2"/>
<evidence type="ECO:0000256" key="11">
    <source>
        <dbReference type="ARBA" id="ARBA00023136"/>
    </source>
</evidence>
<feature type="signal peptide" evidence="18">
    <location>
        <begin position="1"/>
        <end position="18"/>
    </location>
</feature>
<evidence type="ECO:0000256" key="4">
    <source>
        <dbReference type="ARBA" id="ARBA00022475"/>
    </source>
</evidence>
<evidence type="ECO:0000256" key="18">
    <source>
        <dbReference type="SAM" id="SignalP"/>
    </source>
</evidence>
<evidence type="ECO:0000256" key="5">
    <source>
        <dbReference type="ARBA" id="ARBA00022553"/>
    </source>
</evidence>
<dbReference type="KEGG" id="nvi:100116428"/>
<dbReference type="SUPFAM" id="SSF53649">
    <property type="entry name" value="Alkaline phosphatase-like"/>
    <property type="match status" value="1"/>
</dbReference>
<evidence type="ECO:0000256" key="16">
    <source>
        <dbReference type="RuleBase" id="RU003946"/>
    </source>
</evidence>